<evidence type="ECO:0000256" key="6">
    <source>
        <dbReference type="ARBA" id="ARBA00023136"/>
    </source>
</evidence>
<comment type="subcellular location">
    <subcellularLocation>
        <location evidence="1">Cell membrane</location>
        <topology evidence="1">Multi-pass membrane protein</topology>
    </subcellularLocation>
</comment>
<feature type="transmembrane region" description="Helical" evidence="7">
    <location>
        <begin position="22"/>
        <end position="45"/>
    </location>
</feature>
<dbReference type="PANTHER" id="PTHR30489:SF0">
    <property type="entry name" value="LIPOPROTEIN-RELEASING SYSTEM TRANSMEMBRANE PROTEIN LOLE"/>
    <property type="match status" value="1"/>
</dbReference>
<keyword evidence="3" id="KW-1003">Cell membrane</keyword>
<evidence type="ECO:0000256" key="2">
    <source>
        <dbReference type="ARBA" id="ARBA00005236"/>
    </source>
</evidence>
<dbReference type="InterPro" id="IPR025857">
    <property type="entry name" value="MacB_PCD"/>
</dbReference>
<comment type="similarity">
    <text evidence="2">Belongs to the ABC-4 integral membrane protein family. LolC/E subfamily.</text>
</comment>
<organism evidence="10 11">
    <name type="scientific">Compostibacter hankyongensis</name>
    <dbReference type="NCBI Taxonomy" id="1007089"/>
    <lineage>
        <taxon>Bacteria</taxon>
        <taxon>Pseudomonadati</taxon>
        <taxon>Bacteroidota</taxon>
        <taxon>Chitinophagia</taxon>
        <taxon>Chitinophagales</taxon>
        <taxon>Chitinophagaceae</taxon>
        <taxon>Compostibacter</taxon>
    </lineage>
</organism>
<dbReference type="PANTHER" id="PTHR30489">
    <property type="entry name" value="LIPOPROTEIN-RELEASING SYSTEM TRANSMEMBRANE PROTEIN LOLE"/>
    <property type="match status" value="1"/>
</dbReference>
<dbReference type="EMBL" id="BAABFN010000005">
    <property type="protein sequence ID" value="GAA4312994.1"/>
    <property type="molecule type" value="Genomic_DNA"/>
</dbReference>
<evidence type="ECO:0000313" key="11">
    <source>
        <dbReference type="Proteomes" id="UP001501207"/>
    </source>
</evidence>
<comment type="caution">
    <text evidence="10">The sequence shown here is derived from an EMBL/GenBank/DDBJ whole genome shotgun (WGS) entry which is preliminary data.</text>
</comment>
<keyword evidence="6 7" id="KW-0472">Membrane</keyword>
<dbReference type="Pfam" id="PF12704">
    <property type="entry name" value="MacB_PCD"/>
    <property type="match status" value="1"/>
</dbReference>
<keyword evidence="5 7" id="KW-1133">Transmembrane helix</keyword>
<evidence type="ECO:0000259" key="9">
    <source>
        <dbReference type="Pfam" id="PF12704"/>
    </source>
</evidence>
<feature type="domain" description="MacB-like periplasmic core" evidence="9">
    <location>
        <begin position="26"/>
        <end position="242"/>
    </location>
</feature>
<sequence>MSLPAFIARRIAFNRERTFSRFIIRIAVAATALSVAVMILATALVNGFREVVSQKIFSFWGHIHITEFQPNAGPLTEELPFLANDTLENAIHALPGVQSLDIYATKPAILQAADASEGVIFKGVDRRYHWKYLQQYLIRGRLPQFPDSGYSQEIVISEYLARKLRLRVNGRPLVFFIQKAGEMPRARRLTVTGIYKTSIEEYDKTYIIGDIDLIRRLNDWQPNQVGGYEIMLNDYHRMDTVSNLIYDHILPDKLTSLTIRQLYPNIFDWLGLQDMNEVIIIVIMTIVAIINMITAILILILERTNMVGVLKALGMRTASLQKIFLFQSAYILSVGLLIGNIAGLGLAILEKQTGFFKLPEETYYMPVAPILIKPWQVILIDAGTLLICVLVLVIPSLLIRKVQPVKAITFK</sequence>
<feature type="transmembrane region" description="Helical" evidence="7">
    <location>
        <begin position="323"/>
        <end position="349"/>
    </location>
</feature>
<keyword evidence="4 7" id="KW-0812">Transmembrane</keyword>
<dbReference type="Proteomes" id="UP001501207">
    <property type="component" value="Unassembled WGS sequence"/>
</dbReference>
<feature type="transmembrane region" description="Helical" evidence="7">
    <location>
        <begin position="278"/>
        <end position="302"/>
    </location>
</feature>
<dbReference type="Pfam" id="PF02687">
    <property type="entry name" value="FtsX"/>
    <property type="match status" value="1"/>
</dbReference>
<name>A0ABP8FXJ5_9BACT</name>
<gene>
    <name evidence="10" type="ORF">GCM10023143_22990</name>
</gene>
<evidence type="ECO:0000256" key="4">
    <source>
        <dbReference type="ARBA" id="ARBA00022692"/>
    </source>
</evidence>
<evidence type="ECO:0000259" key="8">
    <source>
        <dbReference type="Pfam" id="PF02687"/>
    </source>
</evidence>
<feature type="domain" description="ABC3 transporter permease C-terminal" evidence="8">
    <location>
        <begin position="279"/>
        <end position="404"/>
    </location>
</feature>
<dbReference type="InterPro" id="IPR003838">
    <property type="entry name" value="ABC3_permease_C"/>
</dbReference>
<dbReference type="RefSeq" id="WP_344979404.1">
    <property type="nucleotide sequence ID" value="NZ_BAABFN010000005.1"/>
</dbReference>
<proteinExistence type="inferred from homology"/>
<dbReference type="InterPro" id="IPR051447">
    <property type="entry name" value="Lipoprotein-release_system"/>
</dbReference>
<reference evidence="11" key="1">
    <citation type="journal article" date="2019" name="Int. J. Syst. Evol. Microbiol.">
        <title>The Global Catalogue of Microorganisms (GCM) 10K type strain sequencing project: providing services to taxonomists for standard genome sequencing and annotation.</title>
        <authorList>
            <consortium name="The Broad Institute Genomics Platform"/>
            <consortium name="The Broad Institute Genome Sequencing Center for Infectious Disease"/>
            <person name="Wu L."/>
            <person name="Ma J."/>
        </authorList>
    </citation>
    <scope>NUCLEOTIDE SEQUENCE [LARGE SCALE GENOMIC DNA]</scope>
    <source>
        <strain evidence="11">JCM 17664</strain>
    </source>
</reference>
<accession>A0ABP8FXJ5</accession>
<evidence type="ECO:0000256" key="7">
    <source>
        <dbReference type="SAM" id="Phobius"/>
    </source>
</evidence>
<evidence type="ECO:0000256" key="1">
    <source>
        <dbReference type="ARBA" id="ARBA00004651"/>
    </source>
</evidence>
<evidence type="ECO:0000313" key="10">
    <source>
        <dbReference type="EMBL" id="GAA4312994.1"/>
    </source>
</evidence>
<feature type="transmembrane region" description="Helical" evidence="7">
    <location>
        <begin position="375"/>
        <end position="399"/>
    </location>
</feature>
<keyword evidence="11" id="KW-1185">Reference proteome</keyword>
<evidence type="ECO:0000256" key="5">
    <source>
        <dbReference type="ARBA" id="ARBA00022989"/>
    </source>
</evidence>
<protein>
    <submittedName>
        <fullName evidence="10">FtsX-like permease family protein</fullName>
    </submittedName>
</protein>
<evidence type="ECO:0000256" key="3">
    <source>
        <dbReference type="ARBA" id="ARBA00022475"/>
    </source>
</evidence>